<evidence type="ECO:0000256" key="3">
    <source>
        <dbReference type="SAM" id="Phobius"/>
    </source>
</evidence>
<gene>
    <name evidence="4" type="ORF">FHS18_000763</name>
</gene>
<evidence type="ECO:0000313" key="5">
    <source>
        <dbReference type="Proteomes" id="UP000570361"/>
    </source>
</evidence>
<evidence type="ECO:0000313" key="4">
    <source>
        <dbReference type="EMBL" id="MBB3108735.1"/>
    </source>
</evidence>
<dbReference type="AlphaFoldDB" id="A0A7W5ATZ3"/>
<keyword evidence="3" id="KW-1133">Transmembrane helix</keyword>
<evidence type="ECO:0000256" key="2">
    <source>
        <dbReference type="ARBA" id="ARBA00023287"/>
    </source>
</evidence>
<organism evidence="4 5">
    <name type="scientific">Paenibacillus phyllosphaerae</name>
    <dbReference type="NCBI Taxonomy" id="274593"/>
    <lineage>
        <taxon>Bacteria</taxon>
        <taxon>Bacillati</taxon>
        <taxon>Bacillota</taxon>
        <taxon>Bacilli</taxon>
        <taxon>Bacillales</taxon>
        <taxon>Paenibacillaceae</taxon>
        <taxon>Paenibacillus</taxon>
    </lineage>
</organism>
<protein>
    <submittedName>
        <fullName evidence="4">Prepilin-type N-terminal cleavage/methylation domain-containing protein</fullName>
    </submittedName>
</protein>
<dbReference type="PROSITE" id="PS00409">
    <property type="entry name" value="PROKAR_NTER_METHYL"/>
    <property type="match status" value="1"/>
</dbReference>
<dbReference type="EMBL" id="JACHXK010000001">
    <property type="protein sequence ID" value="MBB3108735.1"/>
    <property type="molecule type" value="Genomic_DNA"/>
</dbReference>
<sequence length="224" mass="24560">MRKFVKRWRRHSGSASEKGFTLVELIASLTLLSVVLGVIYSSITFGLNTYNKVRIENSLRDEGDLIMSSIITQLYALGPEKIVQSDNGSRQSIELVLPKTDADQTENPSFVIRLAPSEDDPAKTSLYLQDEDPDTTDEVPLTSNIRINTITLNYASADVTIDKNAVAAGSTASSVANGSYILLQCRNSNVPYGCSTGLIHIGLRLSQTYDGRDFELVLNSKFGF</sequence>
<reference evidence="4 5" key="1">
    <citation type="submission" date="2020-08" db="EMBL/GenBank/DDBJ databases">
        <title>Genomic Encyclopedia of Type Strains, Phase III (KMG-III): the genomes of soil and plant-associated and newly described type strains.</title>
        <authorList>
            <person name="Whitman W."/>
        </authorList>
    </citation>
    <scope>NUCLEOTIDE SEQUENCE [LARGE SCALE GENOMIC DNA]</scope>
    <source>
        <strain evidence="4 5">CECT 5862</strain>
    </source>
</reference>
<dbReference type="NCBIfam" id="TIGR02532">
    <property type="entry name" value="IV_pilin_GFxxxE"/>
    <property type="match status" value="1"/>
</dbReference>
<name>A0A7W5ATZ3_9BACL</name>
<dbReference type="RefSeq" id="WP_183597083.1">
    <property type="nucleotide sequence ID" value="NZ_JACHXK010000001.1"/>
</dbReference>
<comment type="subcellular location">
    <subcellularLocation>
        <location evidence="1">Cell surface</location>
    </subcellularLocation>
</comment>
<dbReference type="GO" id="GO:0009986">
    <property type="term" value="C:cell surface"/>
    <property type="evidence" value="ECO:0007669"/>
    <property type="project" value="UniProtKB-SubCell"/>
</dbReference>
<keyword evidence="3" id="KW-0472">Membrane</keyword>
<feature type="transmembrane region" description="Helical" evidence="3">
    <location>
        <begin position="21"/>
        <end position="43"/>
    </location>
</feature>
<keyword evidence="2" id="KW-0178">Competence</keyword>
<dbReference type="Pfam" id="PF07963">
    <property type="entry name" value="N_methyl"/>
    <property type="match status" value="1"/>
</dbReference>
<keyword evidence="3" id="KW-0812">Transmembrane</keyword>
<dbReference type="InterPro" id="IPR012902">
    <property type="entry name" value="N_methyl_site"/>
</dbReference>
<dbReference type="GO" id="GO:0030420">
    <property type="term" value="P:establishment of competence for transformation"/>
    <property type="evidence" value="ECO:0007669"/>
    <property type="project" value="UniProtKB-KW"/>
</dbReference>
<keyword evidence="5" id="KW-1185">Reference proteome</keyword>
<proteinExistence type="predicted"/>
<dbReference type="Proteomes" id="UP000570361">
    <property type="component" value="Unassembled WGS sequence"/>
</dbReference>
<accession>A0A7W5ATZ3</accession>
<evidence type="ECO:0000256" key="1">
    <source>
        <dbReference type="ARBA" id="ARBA00004241"/>
    </source>
</evidence>
<comment type="caution">
    <text evidence="4">The sequence shown here is derived from an EMBL/GenBank/DDBJ whole genome shotgun (WGS) entry which is preliminary data.</text>
</comment>